<dbReference type="AlphaFoldDB" id="A0A645EAB4"/>
<accession>A0A645EAB4</accession>
<sequence>MEKQFSFTPLSVENRVGSTGGAIVGWSFEAPIPVVYKMQQVNKSVLTPIPNIYQVGQWAYNPAGTPTCIITGKLAADRINKKHK</sequence>
<gene>
    <name evidence="1" type="ORF">SDC9_146077</name>
</gene>
<proteinExistence type="predicted"/>
<reference evidence="1" key="1">
    <citation type="submission" date="2019-08" db="EMBL/GenBank/DDBJ databases">
        <authorList>
            <person name="Kucharzyk K."/>
            <person name="Murdoch R.W."/>
            <person name="Higgins S."/>
            <person name="Loffler F."/>
        </authorList>
    </citation>
    <scope>NUCLEOTIDE SEQUENCE</scope>
</reference>
<comment type="caution">
    <text evidence="1">The sequence shown here is derived from an EMBL/GenBank/DDBJ whole genome shotgun (WGS) entry which is preliminary data.</text>
</comment>
<dbReference type="InterPro" id="IPR036188">
    <property type="entry name" value="FAD/NAD-bd_sf"/>
</dbReference>
<dbReference type="SUPFAM" id="SSF51905">
    <property type="entry name" value="FAD/NAD(P)-binding domain"/>
    <property type="match status" value="1"/>
</dbReference>
<protein>
    <submittedName>
        <fullName evidence="1">Uncharacterized protein</fullName>
    </submittedName>
</protein>
<dbReference type="EMBL" id="VSSQ01045013">
    <property type="protein sequence ID" value="MPM98887.1"/>
    <property type="molecule type" value="Genomic_DNA"/>
</dbReference>
<evidence type="ECO:0000313" key="1">
    <source>
        <dbReference type="EMBL" id="MPM98887.1"/>
    </source>
</evidence>
<name>A0A645EAB4_9ZZZZ</name>
<organism evidence="1">
    <name type="scientific">bioreactor metagenome</name>
    <dbReference type="NCBI Taxonomy" id="1076179"/>
    <lineage>
        <taxon>unclassified sequences</taxon>
        <taxon>metagenomes</taxon>
        <taxon>ecological metagenomes</taxon>
    </lineage>
</organism>